<accession>A0AC35TYM8</accession>
<evidence type="ECO:0000313" key="1">
    <source>
        <dbReference type="Proteomes" id="UP000095286"/>
    </source>
</evidence>
<proteinExistence type="predicted"/>
<dbReference type="WBParaSite" id="RSKR_0000524900.1">
    <property type="protein sequence ID" value="RSKR_0000524900.1"/>
    <property type="gene ID" value="RSKR_0000524900"/>
</dbReference>
<sequence>MDLWFEEQRKIYGDVFTIFIPTPFVVISGTKTLKEALVTNADDFIGRKLAFPDTLFHEELNVGVIFSDGASWRDQRRLSLRILRDIGLNTEEKIMLSVEELFEHADSLQNKDNVDISKLLHLCIGNVINSIVFGFRYKHDDAEDFHEFQRYVDKVMKQGQEWQFRMLAMFPELEKISIFKRLLFRPFSKNNRILKEMNLIKVKQLEKTFDPDAEPTNFTHALLKEIRNPDSRNSYMSDAHIHGMIFDFYFAGQETSTSVSRWIILFLTKYMDIQHKLQKEIDENVGRDNRLKMSDKPHLPYLNAFIYESLRVGNIVPFIPAHVCTRDVVIAGQLIPKGACTQPNFGGTTQDEEIFGDPKVFRPERFLLEDGVSLRMDLVDQMDPFGQGKRICAGKSLAMQELFLITGSLVQRYEFTHDHAPIDLTRVFAGVIPPPAYTCKMVRRV</sequence>
<name>A0AC35TYM8_9BILA</name>
<organism evidence="1 2">
    <name type="scientific">Rhabditophanes sp. KR3021</name>
    <dbReference type="NCBI Taxonomy" id="114890"/>
    <lineage>
        <taxon>Eukaryota</taxon>
        <taxon>Metazoa</taxon>
        <taxon>Ecdysozoa</taxon>
        <taxon>Nematoda</taxon>
        <taxon>Chromadorea</taxon>
        <taxon>Rhabditida</taxon>
        <taxon>Tylenchina</taxon>
        <taxon>Panagrolaimomorpha</taxon>
        <taxon>Strongyloidoidea</taxon>
        <taxon>Alloionematidae</taxon>
        <taxon>Rhabditophanes</taxon>
    </lineage>
</organism>
<protein>
    <submittedName>
        <fullName evidence="2">Cytochrome P450</fullName>
    </submittedName>
</protein>
<reference evidence="2" key="1">
    <citation type="submission" date="2016-11" db="UniProtKB">
        <authorList>
            <consortium name="WormBaseParasite"/>
        </authorList>
    </citation>
    <scope>IDENTIFICATION</scope>
    <source>
        <strain evidence="2">KR3021</strain>
    </source>
</reference>
<dbReference type="Proteomes" id="UP000095286">
    <property type="component" value="Unplaced"/>
</dbReference>
<evidence type="ECO:0000313" key="2">
    <source>
        <dbReference type="WBParaSite" id="RSKR_0000524900.1"/>
    </source>
</evidence>